<dbReference type="AlphaFoldDB" id="A0AAN6I4X2"/>
<dbReference type="GO" id="GO:0003677">
    <property type="term" value="F:DNA binding"/>
    <property type="evidence" value="ECO:0007669"/>
    <property type="project" value="UniProtKB-KW"/>
</dbReference>
<comment type="caution">
    <text evidence="4">The sequence shown here is derived from an EMBL/GenBank/DDBJ whole genome shotgun (WGS) entry which is preliminary data.</text>
</comment>
<dbReference type="Proteomes" id="UP001196530">
    <property type="component" value="Unassembled WGS sequence"/>
</dbReference>
<keyword evidence="1" id="KW-0238">DNA-binding</keyword>
<feature type="region of interest" description="Disordered" evidence="2">
    <location>
        <begin position="158"/>
        <end position="234"/>
    </location>
</feature>
<organism evidence="4 5">
    <name type="scientific">Pichia angusta</name>
    <name type="common">Yeast</name>
    <name type="synonym">Hansenula polymorpha</name>
    <dbReference type="NCBI Taxonomy" id="870730"/>
    <lineage>
        <taxon>Eukaryota</taxon>
        <taxon>Fungi</taxon>
        <taxon>Dikarya</taxon>
        <taxon>Ascomycota</taxon>
        <taxon>Saccharomycotina</taxon>
        <taxon>Pichiomycetes</taxon>
        <taxon>Pichiales</taxon>
        <taxon>Pichiaceae</taxon>
        <taxon>Ogataea</taxon>
    </lineage>
</organism>
<evidence type="ECO:0000313" key="4">
    <source>
        <dbReference type="EMBL" id="KAG7817365.1"/>
    </source>
</evidence>
<dbReference type="SMART" id="SM00674">
    <property type="entry name" value="CENPB"/>
    <property type="match status" value="1"/>
</dbReference>
<feature type="region of interest" description="Disordered" evidence="2">
    <location>
        <begin position="266"/>
        <end position="305"/>
    </location>
</feature>
<feature type="compositionally biased region" description="Polar residues" evidence="2">
    <location>
        <begin position="268"/>
        <end position="289"/>
    </location>
</feature>
<dbReference type="RefSeq" id="XP_043058794.1">
    <property type="nucleotide sequence ID" value="XM_043204762.1"/>
</dbReference>
<evidence type="ECO:0000256" key="2">
    <source>
        <dbReference type="SAM" id="MobiDB-lite"/>
    </source>
</evidence>
<dbReference type="Pfam" id="PF03221">
    <property type="entry name" value="HTH_Tnp_Tc5"/>
    <property type="match status" value="1"/>
</dbReference>
<evidence type="ECO:0000256" key="1">
    <source>
        <dbReference type="ARBA" id="ARBA00023125"/>
    </source>
</evidence>
<feature type="compositionally biased region" description="Low complexity" evidence="2">
    <location>
        <begin position="169"/>
        <end position="185"/>
    </location>
</feature>
<evidence type="ECO:0000313" key="5">
    <source>
        <dbReference type="Proteomes" id="UP001196530"/>
    </source>
</evidence>
<feature type="domain" description="HTH CENPB-type" evidence="3">
    <location>
        <begin position="79"/>
        <end position="154"/>
    </location>
</feature>
<dbReference type="PANTHER" id="PTHR19303">
    <property type="entry name" value="TRANSPOSON"/>
    <property type="match status" value="1"/>
</dbReference>
<feature type="compositionally biased region" description="Low complexity" evidence="2">
    <location>
        <begin position="216"/>
        <end position="232"/>
    </location>
</feature>
<name>A0AAN6I4X2_PICAN</name>
<dbReference type="PANTHER" id="PTHR19303:SF73">
    <property type="entry name" value="PROTEIN PDC2"/>
    <property type="match status" value="1"/>
</dbReference>
<dbReference type="GeneID" id="66128151"/>
<feature type="compositionally biased region" description="Polar residues" evidence="2">
    <location>
        <begin position="197"/>
        <end position="207"/>
    </location>
</feature>
<dbReference type="PROSITE" id="PS51253">
    <property type="entry name" value="HTH_CENPB"/>
    <property type="match status" value="1"/>
</dbReference>
<dbReference type="InterPro" id="IPR050863">
    <property type="entry name" value="CenT-Element_Derived"/>
</dbReference>
<dbReference type="Gene3D" id="1.10.10.60">
    <property type="entry name" value="Homeodomain-like"/>
    <property type="match status" value="1"/>
</dbReference>
<reference evidence="4" key="1">
    <citation type="journal article" date="2021" name="G3 (Bethesda)">
        <title>Genomic diversity, chromosomal rearrangements, and interspecies hybridization in the ogataea polymorpha species complex.</title>
        <authorList>
            <person name="Hanson S.J."/>
            <person name="Cinneide E.O."/>
            <person name="Salzberg L.I."/>
            <person name="Wolfe K.H."/>
            <person name="McGowan J."/>
            <person name="Fitzpatrick D.A."/>
            <person name="Matlin K."/>
        </authorList>
    </citation>
    <scope>NUCLEOTIDE SEQUENCE</scope>
    <source>
        <strain evidence="4">61-244</strain>
    </source>
</reference>
<protein>
    <recommendedName>
        <fullName evidence="3">HTH CENPB-type domain-containing protein</fullName>
    </recommendedName>
</protein>
<dbReference type="InterPro" id="IPR009057">
    <property type="entry name" value="Homeodomain-like_sf"/>
</dbReference>
<proteinExistence type="predicted"/>
<accession>A0AAN6I4X2</accession>
<evidence type="ECO:0000259" key="3">
    <source>
        <dbReference type="PROSITE" id="PS51253"/>
    </source>
</evidence>
<dbReference type="InterPro" id="IPR006600">
    <property type="entry name" value="HTH_CenpB_DNA-bd_dom"/>
</dbReference>
<sequence>MSPAVNRKLPRANLEQKIMILDQYHESKRPQSEIVNFYRNQFAISTSSLSEWLKLEDDLRQRYRESQQVDSATSKSLRTSKRKLSFKYEPINKAMYKVVEERMAQNLPISEPILREYWAKFAKQYGVTDPKRLQTFSHGWLATFKKRHGLQNMMTRGVRRQNESSMPDETATSSGVGATSTASESELSNVMRAPEYSYSNAPPQSYDHQLAPPQPTFSNTRQQQQQQNRQSQGDNQEYLMMDSNGAQQHGAPQNVQSERYHQYDVSHLLNNPGSGTPSRSLAPPQSTPAAQKHQLSHTSTPHNGTVNSPVAQFQAQVQGYLPVDHRFPTMTPRQPRPEPEQDITVDISDMEKFIFVYSERFFQHYGYQFTKSKEIFDAFKTKFMEEKLVYNSNGLKPGQAMDDFFLRRMR</sequence>
<dbReference type="GO" id="GO:0005634">
    <property type="term" value="C:nucleus"/>
    <property type="evidence" value="ECO:0007669"/>
    <property type="project" value="TreeGrafter"/>
</dbReference>
<dbReference type="EMBL" id="JAHLUX010000008">
    <property type="protein sequence ID" value="KAG7817365.1"/>
    <property type="molecule type" value="Genomic_DNA"/>
</dbReference>
<gene>
    <name evidence="4" type="ORF">KL928_004100</name>
</gene>
<dbReference type="SUPFAM" id="SSF46689">
    <property type="entry name" value="Homeodomain-like"/>
    <property type="match status" value="1"/>
</dbReference>
<feature type="compositionally biased region" description="Polar residues" evidence="2">
    <location>
        <begin position="296"/>
        <end position="305"/>
    </location>
</feature>